<dbReference type="InterPro" id="IPR044898">
    <property type="entry name" value="CDI_dom_sf"/>
</dbReference>
<accession>A0A1R2BQQ1</accession>
<comment type="caution">
    <text evidence="1">The sequence shown here is derived from an EMBL/GenBank/DDBJ whole genome shotgun (WGS) entry which is preliminary data.</text>
</comment>
<dbReference type="Proteomes" id="UP000187209">
    <property type="component" value="Unassembled WGS sequence"/>
</dbReference>
<dbReference type="AlphaFoldDB" id="A0A1R2BQQ1"/>
<evidence type="ECO:0000313" key="2">
    <source>
        <dbReference type="Proteomes" id="UP000187209"/>
    </source>
</evidence>
<reference evidence="1 2" key="1">
    <citation type="submission" date="2016-11" db="EMBL/GenBank/DDBJ databases">
        <title>The macronuclear genome of Stentor coeruleus: a giant cell with tiny introns.</title>
        <authorList>
            <person name="Slabodnick M."/>
            <person name="Ruby J.G."/>
            <person name="Reiff S.B."/>
            <person name="Swart E.C."/>
            <person name="Gosai S."/>
            <person name="Prabakaran S."/>
            <person name="Witkowska E."/>
            <person name="Larue G.E."/>
            <person name="Fisher S."/>
            <person name="Freeman R.M."/>
            <person name="Gunawardena J."/>
            <person name="Chu W."/>
            <person name="Stover N.A."/>
            <person name="Gregory B.D."/>
            <person name="Nowacki M."/>
            <person name="Derisi J."/>
            <person name="Roy S.W."/>
            <person name="Marshall W.F."/>
            <person name="Sood P."/>
        </authorList>
    </citation>
    <scope>NUCLEOTIDE SEQUENCE [LARGE SCALE GENOMIC DNA]</scope>
    <source>
        <strain evidence="1">WM001</strain>
    </source>
</reference>
<dbReference type="EMBL" id="MPUH01000491">
    <property type="protein sequence ID" value="OMJ79046.1"/>
    <property type="molecule type" value="Genomic_DNA"/>
</dbReference>
<sequence>MDDIFQSTSSPSSKKKLSSSILNDIITTMKEELQSELNEMKEKYSFDFQLELPINNKKIIWVKVKSPKKLTEPSKCSF</sequence>
<organism evidence="1 2">
    <name type="scientific">Stentor coeruleus</name>
    <dbReference type="NCBI Taxonomy" id="5963"/>
    <lineage>
        <taxon>Eukaryota</taxon>
        <taxon>Sar</taxon>
        <taxon>Alveolata</taxon>
        <taxon>Ciliophora</taxon>
        <taxon>Postciliodesmatophora</taxon>
        <taxon>Heterotrichea</taxon>
        <taxon>Heterotrichida</taxon>
        <taxon>Stentoridae</taxon>
        <taxon>Stentor</taxon>
    </lineage>
</organism>
<protein>
    <submittedName>
        <fullName evidence="1">Uncharacterized protein</fullName>
    </submittedName>
</protein>
<gene>
    <name evidence="1" type="ORF">SteCoe_21030</name>
</gene>
<evidence type="ECO:0000313" key="1">
    <source>
        <dbReference type="EMBL" id="OMJ79046.1"/>
    </source>
</evidence>
<name>A0A1R2BQQ1_9CILI</name>
<dbReference type="Gene3D" id="4.10.365.10">
    <property type="entry name" value="p27"/>
    <property type="match status" value="1"/>
</dbReference>
<proteinExistence type="predicted"/>
<keyword evidence="2" id="KW-1185">Reference proteome</keyword>